<accession>A0A7G8PG90</accession>
<sequence length="701" mass="75918">MNEPTEVYTNCRICGARCGLTVTVADNRVVRIGPDKQNPSSWRDFCVKGRTAHQLVEHPRRITSPMRRVGDRYVATGYDEAWAEIGASLSRIIGHDSPDSVGCYYGNPAGYDPGSLGALTQFMRALGSRSVYNWGSVDTNAKAVVCGEMFGITMMPMIPDVDNCDCFLFIGTNPAESKLVWISSVPDGWRRVLARVDDGADLIVVDPYRTQTAAAATQHVAVAPGQDWALLLGVIKVVIERDLHDAEACAAETGFDAIKALVTRADLADLARRAAVEVAAIETIAVRFAGARSAIALTRTGVSQTSRGTLALWLTEVLTVITGNWDIRGGRHFQRGAIKPKLPPYDPTPPLSRVAGRPAIEGCFSIAELPAEIRTPGPGQLRALFIQNGNPVVAGPQGDQLDAALAELELLVAVDMVQRESHRHAHWLIPGTHWLERDEFAPFASMTTEVPFVQFTPRAVDPPATVRPETDFFQGLGAAMGLPGYSAGQAFSLLDASRAAFERAGHASWQELLDHPHGMVVGEREYGNARAMLRTPDRRINLAPPRFVDELRRQLDTEPTAAPSGLTLQLGNRRRLSSMNSFLNELPGPLKIVESNRAELNHHDAARLGIADGDRVRVRSAVGEIELTAAVTDAPRPGVVVVGHGWGSRVFDPFGTGDPDVVGANRNLLTAADEEDPLSLMSAFNETWVTVEPLDVTPTAR</sequence>
<reference evidence="9 10" key="1">
    <citation type="submission" date="2020-07" db="EMBL/GenBank/DDBJ databases">
        <title>Draft genome sequence of four isobutane-metabolizing strains capable of cometabolically degrading diverse ether contaminants.</title>
        <authorList>
            <person name="Chen W."/>
            <person name="Faulkner N."/>
            <person name="Smith C."/>
            <person name="Hyman M."/>
        </authorList>
    </citation>
    <scope>NUCLEOTIDE SEQUENCE [LARGE SCALE GENOMIC DNA]</scope>
    <source>
        <strain evidence="9 10">2A</strain>
    </source>
</reference>
<dbReference type="GO" id="GO:0046872">
    <property type="term" value="F:metal ion binding"/>
    <property type="evidence" value="ECO:0007669"/>
    <property type="project" value="UniProtKB-KW"/>
</dbReference>
<dbReference type="Gene3D" id="2.20.25.90">
    <property type="entry name" value="ADC-like domains"/>
    <property type="match status" value="1"/>
</dbReference>
<dbReference type="SUPFAM" id="SSF50692">
    <property type="entry name" value="ADC-like"/>
    <property type="match status" value="1"/>
</dbReference>
<evidence type="ECO:0000256" key="4">
    <source>
        <dbReference type="ARBA" id="ARBA00022723"/>
    </source>
</evidence>
<dbReference type="Proteomes" id="UP000515498">
    <property type="component" value="Chromosome"/>
</dbReference>
<dbReference type="PROSITE" id="PS00932">
    <property type="entry name" value="MOLYBDOPTERIN_PROK_3"/>
    <property type="match status" value="1"/>
</dbReference>
<dbReference type="Gene3D" id="3.40.50.740">
    <property type="match status" value="1"/>
</dbReference>
<keyword evidence="7" id="KW-0411">Iron-sulfur</keyword>
<dbReference type="InterPro" id="IPR006656">
    <property type="entry name" value="Mopterin_OxRdtase"/>
</dbReference>
<dbReference type="AlphaFoldDB" id="A0A7G8PG90"/>
<dbReference type="InterPro" id="IPR006657">
    <property type="entry name" value="MoPterin_dinucl-bd_dom"/>
</dbReference>
<gene>
    <name evidence="9" type="ORF">HZU40_03060</name>
</gene>
<dbReference type="PROSITE" id="PS51669">
    <property type="entry name" value="4FE4S_MOW_BIS_MGD"/>
    <property type="match status" value="1"/>
</dbReference>
<evidence type="ECO:0000256" key="3">
    <source>
        <dbReference type="ARBA" id="ARBA00022505"/>
    </source>
</evidence>
<dbReference type="GO" id="GO:0051536">
    <property type="term" value="F:iron-sulfur cluster binding"/>
    <property type="evidence" value="ECO:0007669"/>
    <property type="project" value="UniProtKB-KW"/>
</dbReference>
<evidence type="ECO:0000256" key="7">
    <source>
        <dbReference type="ARBA" id="ARBA00023014"/>
    </source>
</evidence>
<comment type="similarity">
    <text evidence="2">Belongs to the prokaryotic molybdopterin-containing oxidoreductase family.</text>
</comment>
<evidence type="ECO:0000313" key="10">
    <source>
        <dbReference type="Proteomes" id="UP000515498"/>
    </source>
</evidence>
<dbReference type="KEGG" id="mflu:HZU40_03060"/>
<dbReference type="InterPro" id="IPR009010">
    <property type="entry name" value="Asp_de-COase-like_dom_sf"/>
</dbReference>
<proteinExistence type="inferred from homology"/>
<dbReference type="Pfam" id="PF01568">
    <property type="entry name" value="Molydop_binding"/>
    <property type="match status" value="1"/>
</dbReference>
<dbReference type="PANTHER" id="PTHR43742">
    <property type="entry name" value="TRIMETHYLAMINE-N-OXIDE REDUCTASE"/>
    <property type="match status" value="1"/>
</dbReference>
<evidence type="ECO:0000259" key="8">
    <source>
        <dbReference type="PROSITE" id="PS51669"/>
    </source>
</evidence>
<evidence type="ECO:0000313" key="9">
    <source>
        <dbReference type="EMBL" id="QNJ93356.1"/>
    </source>
</evidence>
<organism evidence="9 10">
    <name type="scientific">Mycolicibacterium fluoranthenivorans</name>
    <dbReference type="NCBI Taxonomy" id="258505"/>
    <lineage>
        <taxon>Bacteria</taxon>
        <taxon>Bacillati</taxon>
        <taxon>Actinomycetota</taxon>
        <taxon>Actinomycetes</taxon>
        <taxon>Mycobacteriales</taxon>
        <taxon>Mycobacteriaceae</taxon>
        <taxon>Mycolicibacterium</taxon>
    </lineage>
</organism>
<dbReference type="GO" id="GO:0016491">
    <property type="term" value="F:oxidoreductase activity"/>
    <property type="evidence" value="ECO:0007669"/>
    <property type="project" value="UniProtKB-KW"/>
</dbReference>
<keyword evidence="5" id="KW-0560">Oxidoreductase</keyword>
<feature type="domain" description="4Fe-4S Mo/W bis-MGD-type" evidence="8">
    <location>
        <begin position="4"/>
        <end position="60"/>
    </location>
</feature>
<dbReference type="InterPro" id="IPR006655">
    <property type="entry name" value="Mopterin_OxRdtase_prok_CS"/>
</dbReference>
<protein>
    <submittedName>
        <fullName evidence="9">Molybdopterin-dependent oxidoreductase</fullName>
    </submittedName>
</protein>
<keyword evidence="3" id="KW-0500">Molybdenum</keyword>
<dbReference type="Gene3D" id="3.40.228.10">
    <property type="entry name" value="Dimethylsulfoxide Reductase, domain 2"/>
    <property type="match status" value="1"/>
</dbReference>
<keyword evidence="4" id="KW-0479">Metal-binding</keyword>
<dbReference type="PANTHER" id="PTHR43742:SF2">
    <property type="entry name" value="ASSIMILATORY NITRATE REDUCTASE CATALYTIC SUBUNIT"/>
    <property type="match status" value="1"/>
</dbReference>
<evidence type="ECO:0000256" key="2">
    <source>
        <dbReference type="ARBA" id="ARBA00010312"/>
    </source>
</evidence>
<evidence type="ECO:0000256" key="6">
    <source>
        <dbReference type="ARBA" id="ARBA00023004"/>
    </source>
</evidence>
<dbReference type="SMART" id="SM00926">
    <property type="entry name" value="Molybdop_Fe4S4"/>
    <property type="match status" value="1"/>
</dbReference>
<dbReference type="SUPFAM" id="SSF53706">
    <property type="entry name" value="Formate dehydrogenase/DMSO reductase, domains 1-3"/>
    <property type="match status" value="1"/>
</dbReference>
<dbReference type="EMBL" id="CP059894">
    <property type="protein sequence ID" value="QNJ93356.1"/>
    <property type="molecule type" value="Genomic_DNA"/>
</dbReference>
<comment type="cofactor">
    <cofactor evidence="1">
        <name>Mo-bis(molybdopterin guanine dinucleotide)</name>
        <dbReference type="ChEBI" id="CHEBI:60539"/>
    </cofactor>
</comment>
<dbReference type="InterPro" id="IPR050612">
    <property type="entry name" value="Prok_Mopterin_Oxidored"/>
</dbReference>
<dbReference type="InterPro" id="IPR006963">
    <property type="entry name" value="Mopterin_OxRdtase_4Fe-4S_dom"/>
</dbReference>
<dbReference type="Pfam" id="PF00384">
    <property type="entry name" value="Molybdopterin"/>
    <property type="match status" value="1"/>
</dbReference>
<dbReference type="Pfam" id="PF04879">
    <property type="entry name" value="Molybdop_Fe4S4"/>
    <property type="match status" value="1"/>
</dbReference>
<name>A0A7G8PG90_9MYCO</name>
<keyword evidence="6" id="KW-0408">Iron</keyword>
<evidence type="ECO:0000256" key="1">
    <source>
        <dbReference type="ARBA" id="ARBA00001942"/>
    </source>
</evidence>
<evidence type="ECO:0000256" key="5">
    <source>
        <dbReference type="ARBA" id="ARBA00023002"/>
    </source>
</evidence>
<dbReference type="RefSeq" id="WP_187097480.1">
    <property type="nucleotide sequence ID" value="NZ_CP059894.1"/>
</dbReference>
<dbReference type="Gene3D" id="2.40.40.20">
    <property type="match status" value="1"/>
</dbReference>
<dbReference type="GO" id="GO:0043546">
    <property type="term" value="F:molybdopterin cofactor binding"/>
    <property type="evidence" value="ECO:0007669"/>
    <property type="project" value="InterPro"/>
</dbReference>